<accession>A0A7X0SMD0</accession>
<evidence type="ECO:0000313" key="2">
    <source>
        <dbReference type="Proteomes" id="UP000564644"/>
    </source>
</evidence>
<sequence>MALQEQIKMVIGRRAFLRLIQQVLCHPEQFPELTRKVMNCGESFINLLESLIKKGQAIGELDPGDAKMIGWAYFAFFNGAGLIFIDSNDDFVQLTAEYALRTIGIRAP</sequence>
<dbReference type="RefSeq" id="WP_238357627.1">
    <property type="nucleotide sequence ID" value="NZ_JACJVO010000011.1"/>
</dbReference>
<reference evidence="1 2" key="1">
    <citation type="submission" date="2020-08" db="EMBL/GenBank/DDBJ databases">
        <title>Cohnella phylogeny.</title>
        <authorList>
            <person name="Dunlap C."/>
        </authorList>
    </citation>
    <scope>NUCLEOTIDE SEQUENCE [LARGE SCALE GENOMIC DNA]</scope>
    <source>
        <strain evidence="1 2">CBP 2801</strain>
    </source>
</reference>
<evidence type="ECO:0000313" key="1">
    <source>
        <dbReference type="EMBL" id="MBB6731355.1"/>
    </source>
</evidence>
<organism evidence="1 2">
    <name type="scientific">Cohnella zeiphila</name>
    <dbReference type="NCBI Taxonomy" id="2761120"/>
    <lineage>
        <taxon>Bacteria</taxon>
        <taxon>Bacillati</taxon>
        <taxon>Bacillota</taxon>
        <taxon>Bacilli</taxon>
        <taxon>Bacillales</taxon>
        <taxon>Paenibacillaceae</taxon>
        <taxon>Cohnella</taxon>
    </lineage>
</organism>
<dbReference type="AlphaFoldDB" id="A0A7X0SMD0"/>
<protein>
    <submittedName>
        <fullName evidence="1">Uncharacterized protein</fullName>
    </submittedName>
</protein>
<dbReference type="Gene3D" id="1.10.357.10">
    <property type="entry name" value="Tetracycline Repressor, domain 2"/>
    <property type="match status" value="1"/>
</dbReference>
<proteinExistence type="predicted"/>
<dbReference type="InterPro" id="IPR036271">
    <property type="entry name" value="Tet_transcr_reg_TetR-rel_C_sf"/>
</dbReference>
<dbReference type="SUPFAM" id="SSF48498">
    <property type="entry name" value="Tetracyclin repressor-like, C-terminal domain"/>
    <property type="match status" value="1"/>
</dbReference>
<keyword evidence="2" id="KW-1185">Reference proteome</keyword>
<dbReference type="EMBL" id="JACJVO010000011">
    <property type="protein sequence ID" value="MBB6731355.1"/>
    <property type="molecule type" value="Genomic_DNA"/>
</dbReference>
<name>A0A7X0SMD0_9BACL</name>
<comment type="caution">
    <text evidence="1">The sequence shown here is derived from an EMBL/GenBank/DDBJ whole genome shotgun (WGS) entry which is preliminary data.</text>
</comment>
<gene>
    <name evidence="1" type="ORF">H7C18_10605</name>
</gene>
<dbReference type="Proteomes" id="UP000564644">
    <property type="component" value="Unassembled WGS sequence"/>
</dbReference>